<evidence type="ECO:0000256" key="4">
    <source>
        <dbReference type="ARBA" id="ARBA00023136"/>
    </source>
</evidence>
<proteinExistence type="predicted"/>
<evidence type="ECO:0000313" key="5">
    <source>
        <dbReference type="EMBL" id="AUL78921.3"/>
    </source>
</evidence>
<comment type="subcellular location">
    <subcellularLocation>
        <location evidence="1">Membrane</location>
        <topology evidence="1">Multi-pass membrane protein</topology>
    </subcellularLocation>
</comment>
<dbReference type="GO" id="GO:0016020">
    <property type="term" value="C:membrane"/>
    <property type="evidence" value="ECO:0007669"/>
    <property type="project" value="UniProtKB-SubCell"/>
</dbReference>
<organism evidence="5 6">
    <name type="scientific">Tupanvirus deep ocean</name>
    <dbReference type="NCBI Taxonomy" id="2126984"/>
    <lineage>
        <taxon>Viruses</taxon>
        <taxon>Varidnaviria</taxon>
        <taxon>Bamfordvirae</taxon>
        <taxon>Nucleocytoviricota</taxon>
        <taxon>Megaviricetes</taxon>
        <taxon>Imitervirales</taxon>
        <taxon>Mimiviridae</taxon>
        <taxon>Megamimivirinae</taxon>
        <taxon>Tupanvirus</taxon>
        <taxon>Tupanvirus altamarinense</taxon>
    </lineage>
</organism>
<accession>A0A2K9L355</accession>
<dbReference type="PANTHER" id="PTHR12300">
    <property type="entry name" value="HVA22-LIKE PROTEINS"/>
    <property type="match status" value="1"/>
</dbReference>
<protein>
    <submittedName>
        <fullName evidence="5">Orfan</fullName>
    </submittedName>
</protein>
<dbReference type="EMBL" id="MF405918">
    <property type="protein sequence ID" value="AUL78921.3"/>
    <property type="molecule type" value="Genomic_DNA"/>
</dbReference>
<evidence type="ECO:0000256" key="3">
    <source>
        <dbReference type="ARBA" id="ARBA00022989"/>
    </source>
</evidence>
<dbReference type="InterPro" id="IPR004345">
    <property type="entry name" value="TB2_DP1_HVA22"/>
</dbReference>
<keyword evidence="6" id="KW-1185">Reference proteome</keyword>
<keyword evidence="4" id="KW-0472">Membrane</keyword>
<evidence type="ECO:0000256" key="1">
    <source>
        <dbReference type="ARBA" id="ARBA00004141"/>
    </source>
</evidence>
<dbReference type="Pfam" id="PF03134">
    <property type="entry name" value="TB2_DP1_HVA22"/>
    <property type="match status" value="1"/>
</dbReference>
<keyword evidence="3" id="KW-1133">Transmembrane helix</keyword>
<name>A0A2K9L355_9VIRU</name>
<dbReference type="KEGG" id="vg:80516884"/>
<keyword evidence="2" id="KW-0812">Transmembrane</keyword>
<dbReference type="RefSeq" id="YP_010780193.1">
    <property type="nucleotide sequence ID" value="NC_075038.1"/>
</dbReference>
<dbReference type="PANTHER" id="PTHR12300:SF161">
    <property type="entry name" value="RECEPTOR EXPRESSION-ENHANCING PROTEIN"/>
    <property type="match status" value="1"/>
</dbReference>
<dbReference type="Proteomes" id="UP000241719">
    <property type="component" value="Segment"/>
</dbReference>
<evidence type="ECO:0000313" key="6">
    <source>
        <dbReference type="Proteomes" id="UP000241719"/>
    </source>
</evidence>
<evidence type="ECO:0000256" key="2">
    <source>
        <dbReference type="ARBA" id="ARBA00022692"/>
    </source>
</evidence>
<sequence>MQADNRPYFFVHIASSGAWSFIAQNCAYQSNMIPIEKIEVNGKSFTIVRVVYTKEKASEMIKNAGSVFVFSETTYKPVLYGPDLYALIDNQNNKTISTVWKPAIQALEIQYDGSFEKISEMSTFRTIRGKLVAHLEKTYNGKAQSTSVSNYNDHIFNF</sequence>
<reference evidence="5 6" key="1">
    <citation type="journal article" date="2018" name="Nat. Commun.">
        <title>Tailed giant Tupanvirus possesses the most complete translational apparatus of the known virosphere.</title>
        <authorList>
            <person name="Abrahao J."/>
            <person name="Silva L."/>
            <person name="Silva L.S."/>
            <person name="Khalil J.Y.B."/>
            <person name="Rodrigues R."/>
            <person name="Arantes T."/>
            <person name="Assis F."/>
            <person name="Boratto P."/>
            <person name="Andrade M."/>
            <person name="Kroon E.G."/>
            <person name="Ribeiro B."/>
            <person name="Bergier I."/>
            <person name="Seligmann H."/>
            <person name="Ghigo E."/>
            <person name="Colson P."/>
            <person name="Levasseur A."/>
            <person name="Kroemer G."/>
            <person name="Raoult D."/>
            <person name="La Scola B."/>
        </authorList>
    </citation>
    <scope>NUCLEOTIDE SEQUENCE [LARGE SCALE GENOMIC DNA]</scope>
    <source>
        <strain evidence="5">Deep ocean</strain>
    </source>
</reference>
<dbReference type="GeneID" id="80516884"/>